<evidence type="ECO:0000313" key="6">
    <source>
        <dbReference type="EMBL" id="CAF2811952.1"/>
    </source>
</evidence>
<evidence type="ECO:0000256" key="3">
    <source>
        <dbReference type="ARBA" id="ARBA00022490"/>
    </source>
</evidence>
<accession>A0A7R8CGL5</accession>
<sequence length="134" mass="15828">MMEDIDDLLEELEDIDPFTPKNLDDILEDPSSKDRRGSKFNFGWSSTDIQCCDRLFCLKCDFRVCIFGNHKWRSDTDYYFLRDFVPDYRRLKSRLLISNDGSNAYCCQCKWINVRELMDVETAILDSNWACVGH</sequence>
<dbReference type="Proteomes" id="UP000675881">
    <property type="component" value="Chromosome 11"/>
</dbReference>
<dbReference type="GO" id="GO:0001917">
    <property type="term" value="C:photoreceptor inner segment"/>
    <property type="evidence" value="ECO:0007669"/>
    <property type="project" value="UniProtKB-SubCell"/>
</dbReference>
<evidence type="ECO:0000256" key="1">
    <source>
        <dbReference type="ARBA" id="ARBA00004437"/>
    </source>
</evidence>
<keyword evidence="7" id="KW-1185">Reference proteome</keyword>
<gene>
    <name evidence="6" type="ORF">LSAA_3089</name>
</gene>
<dbReference type="InterPro" id="IPR029239">
    <property type="entry name" value="CFAP418"/>
</dbReference>
<name>A0A7R8CGL5_LEPSM</name>
<evidence type="ECO:0000313" key="7">
    <source>
        <dbReference type="Proteomes" id="UP000675881"/>
    </source>
</evidence>
<reference evidence="6" key="1">
    <citation type="submission" date="2021-02" db="EMBL/GenBank/DDBJ databases">
        <authorList>
            <person name="Bekaert M."/>
        </authorList>
    </citation>
    <scope>NUCLEOTIDE SEQUENCE</scope>
    <source>
        <strain evidence="6">IoA-00</strain>
    </source>
</reference>
<dbReference type="AlphaFoldDB" id="A0A7R8CGL5"/>
<organism evidence="6 7">
    <name type="scientific">Lepeophtheirus salmonis</name>
    <name type="common">Salmon louse</name>
    <name type="synonym">Caligus salmonis</name>
    <dbReference type="NCBI Taxonomy" id="72036"/>
    <lineage>
        <taxon>Eukaryota</taxon>
        <taxon>Metazoa</taxon>
        <taxon>Ecdysozoa</taxon>
        <taxon>Arthropoda</taxon>
        <taxon>Crustacea</taxon>
        <taxon>Multicrustacea</taxon>
        <taxon>Hexanauplia</taxon>
        <taxon>Copepoda</taxon>
        <taxon>Siphonostomatoida</taxon>
        <taxon>Caligidae</taxon>
        <taxon>Lepeophtheirus</taxon>
    </lineage>
</organism>
<dbReference type="OrthoDB" id="259905at2759"/>
<evidence type="ECO:0000256" key="5">
    <source>
        <dbReference type="ARBA" id="ARBA00026215"/>
    </source>
</evidence>
<keyword evidence="3" id="KW-0963">Cytoplasm</keyword>
<dbReference type="Pfam" id="PF14996">
    <property type="entry name" value="RMP"/>
    <property type="match status" value="1"/>
</dbReference>
<evidence type="ECO:0000256" key="2">
    <source>
        <dbReference type="ARBA" id="ARBA00004496"/>
    </source>
</evidence>
<proteinExistence type="predicted"/>
<dbReference type="PANTHER" id="PTHR33958:SF1">
    <property type="entry name" value="CILIA- AND FLAGELLA-ASSOCIATED PROTEIN 418"/>
    <property type="match status" value="1"/>
</dbReference>
<dbReference type="GO" id="GO:0005829">
    <property type="term" value="C:cytosol"/>
    <property type="evidence" value="ECO:0007669"/>
    <property type="project" value="TreeGrafter"/>
</dbReference>
<evidence type="ECO:0000256" key="4">
    <source>
        <dbReference type="ARBA" id="ARBA00024819"/>
    </source>
</evidence>
<comment type="subcellular location">
    <subcellularLocation>
        <location evidence="2">Cytoplasm</location>
    </subcellularLocation>
    <subcellularLocation>
        <location evidence="1">Photoreceptor inner segment</location>
    </subcellularLocation>
</comment>
<dbReference type="PANTHER" id="PTHR33958">
    <property type="entry name" value="PROTEIN C8ORF37"/>
    <property type="match status" value="1"/>
</dbReference>
<comment type="function">
    <text evidence="4">May be involved in photoreceptor outer segment disk morphogenesis.</text>
</comment>
<dbReference type="EMBL" id="HG994590">
    <property type="protein sequence ID" value="CAF2811952.1"/>
    <property type="molecule type" value="Genomic_DNA"/>
</dbReference>
<protein>
    <recommendedName>
        <fullName evidence="5">Cilia- and flagella-associated protein 418</fullName>
    </recommendedName>
</protein>